<keyword evidence="5 8" id="KW-0812">Transmembrane</keyword>
<evidence type="ECO:0000256" key="8">
    <source>
        <dbReference type="SAM" id="Phobius"/>
    </source>
</evidence>
<reference evidence="10" key="1">
    <citation type="submission" date="2022-10" db="EMBL/GenBank/DDBJ databases">
        <title>Genome sequence of Actinomyces israelii ATCC 10048.</title>
        <authorList>
            <person name="Watt R.M."/>
            <person name="Tong W.M."/>
        </authorList>
    </citation>
    <scope>NUCLEOTIDE SEQUENCE</scope>
    <source>
        <strain evidence="10">ATCC 10048</strain>
    </source>
</reference>
<dbReference type="RefSeq" id="WP_268916315.1">
    <property type="nucleotide sequence ID" value="NZ_JAPTMY010000001.1"/>
</dbReference>
<keyword evidence="11" id="KW-1185">Reference proteome</keyword>
<dbReference type="InterPro" id="IPR020846">
    <property type="entry name" value="MFS_dom"/>
</dbReference>
<evidence type="ECO:0000313" key="11">
    <source>
        <dbReference type="Proteomes" id="UP001072034"/>
    </source>
</evidence>
<feature type="domain" description="Major facilitator superfamily (MFS) profile" evidence="9">
    <location>
        <begin position="17"/>
        <end position="401"/>
    </location>
</feature>
<dbReference type="PROSITE" id="PS50850">
    <property type="entry name" value="MFS"/>
    <property type="match status" value="1"/>
</dbReference>
<dbReference type="PANTHER" id="PTHR43124">
    <property type="entry name" value="PURINE EFFLUX PUMP PBUE"/>
    <property type="match status" value="1"/>
</dbReference>
<proteinExistence type="inferred from homology"/>
<comment type="subcellular location">
    <subcellularLocation>
        <location evidence="1">Cell membrane</location>
        <topology evidence="1">Multi-pass membrane protein</topology>
    </subcellularLocation>
</comment>
<accession>A0ABT4I459</accession>
<feature type="transmembrane region" description="Helical" evidence="8">
    <location>
        <begin position="82"/>
        <end position="106"/>
    </location>
</feature>
<feature type="transmembrane region" description="Helical" evidence="8">
    <location>
        <begin position="376"/>
        <end position="397"/>
    </location>
</feature>
<dbReference type="Gene3D" id="1.20.1720.10">
    <property type="entry name" value="Multidrug resistance protein D"/>
    <property type="match status" value="1"/>
</dbReference>
<dbReference type="Pfam" id="PF07690">
    <property type="entry name" value="MFS_1"/>
    <property type="match status" value="1"/>
</dbReference>
<dbReference type="PANTHER" id="PTHR43124:SF3">
    <property type="entry name" value="CHLORAMPHENICOL EFFLUX PUMP RV0191"/>
    <property type="match status" value="1"/>
</dbReference>
<evidence type="ECO:0000256" key="1">
    <source>
        <dbReference type="ARBA" id="ARBA00004651"/>
    </source>
</evidence>
<name>A0ABT4I459_9ACTO</name>
<dbReference type="CDD" id="cd17320">
    <property type="entry name" value="MFS_MdfA_MDR_like"/>
    <property type="match status" value="1"/>
</dbReference>
<gene>
    <name evidence="10" type="ORF">OHJ16_00475</name>
</gene>
<keyword evidence="4" id="KW-1003">Cell membrane</keyword>
<feature type="transmembrane region" description="Helical" evidence="8">
    <location>
        <begin position="144"/>
        <end position="165"/>
    </location>
</feature>
<organism evidence="10 11">
    <name type="scientific">Actinomyces israelii</name>
    <dbReference type="NCBI Taxonomy" id="1659"/>
    <lineage>
        <taxon>Bacteria</taxon>
        <taxon>Bacillati</taxon>
        <taxon>Actinomycetota</taxon>
        <taxon>Actinomycetes</taxon>
        <taxon>Actinomycetales</taxon>
        <taxon>Actinomycetaceae</taxon>
        <taxon>Actinomyces</taxon>
    </lineage>
</organism>
<keyword evidence="3" id="KW-0813">Transport</keyword>
<feature type="transmembrane region" description="Helical" evidence="8">
    <location>
        <begin position="221"/>
        <end position="240"/>
    </location>
</feature>
<feature type="transmembrane region" description="Helical" evidence="8">
    <location>
        <begin position="287"/>
        <end position="307"/>
    </location>
</feature>
<dbReference type="InterPro" id="IPR011701">
    <property type="entry name" value="MFS"/>
</dbReference>
<feature type="transmembrane region" description="Helical" evidence="8">
    <location>
        <begin position="112"/>
        <end position="132"/>
    </location>
</feature>
<evidence type="ECO:0000259" key="9">
    <source>
        <dbReference type="PROSITE" id="PS50850"/>
    </source>
</evidence>
<feature type="transmembrane region" description="Helical" evidence="8">
    <location>
        <begin position="344"/>
        <end position="364"/>
    </location>
</feature>
<evidence type="ECO:0000256" key="2">
    <source>
        <dbReference type="ARBA" id="ARBA00006236"/>
    </source>
</evidence>
<feature type="transmembrane region" description="Helical" evidence="8">
    <location>
        <begin position="313"/>
        <end position="332"/>
    </location>
</feature>
<dbReference type="InterPro" id="IPR004812">
    <property type="entry name" value="Efflux_drug-R_Bcr/CmlA"/>
</dbReference>
<feature type="transmembrane region" description="Helical" evidence="8">
    <location>
        <begin position="50"/>
        <end position="70"/>
    </location>
</feature>
<sequence>MDAPPPRRPAAAVSVGLIAALAVQNAVPPFATDMYSPAFPLVAADLATSATAVGLTLTAFFIGMGAGQVVGGTVSDRCGRRVPVVVGGLLCTLGAVVCALAPGIGVLVAGRLLQGLGGGVAAVVGRAVLVDLAHGDRLASMMSVLMAVSALAPMIAPVAGGAVLSVSTWRAVFWCLVGFGLFMTAMAAALVPESLPPERRLSGGWGRFASGSRDILAHRRYLGYMLTSAFSGFAMFAYISSSSFVLQEIKGLSPMAFSVFFACTAGAQMLLSILNARLVRRAGPRRLIALGLSVSAVGVTSVAVSVLLLDVALVPLCAGFVLVMAAQAFVFGNSSALALGEVRHVAGTASALLGVAQALANATSAPLASSGGGRSAAPMVVVMLAGIAGAWCAYLLVGRVPGARHLPDD</sequence>
<keyword evidence="6 8" id="KW-1133">Transmembrane helix</keyword>
<dbReference type="Proteomes" id="UP001072034">
    <property type="component" value="Unassembled WGS sequence"/>
</dbReference>
<comment type="caution">
    <text evidence="10">The sequence shown here is derived from an EMBL/GenBank/DDBJ whole genome shotgun (WGS) entry which is preliminary data.</text>
</comment>
<evidence type="ECO:0000256" key="4">
    <source>
        <dbReference type="ARBA" id="ARBA00022475"/>
    </source>
</evidence>
<dbReference type="InterPro" id="IPR050189">
    <property type="entry name" value="MFS_Efflux_Transporters"/>
</dbReference>
<feature type="transmembrane region" description="Helical" evidence="8">
    <location>
        <begin position="252"/>
        <end position="275"/>
    </location>
</feature>
<dbReference type="SUPFAM" id="SSF103473">
    <property type="entry name" value="MFS general substrate transporter"/>
    <property type="match status" value="1"/>
</dbReference>
<evidence type="ECO:0000256" key="7">
    <source>
        <dbReference type="ARBA" id="ARBA00023136"/>
    </source>
</evidence>
<dbReference type="EMBL" id="JAPTMY010000001">
    <property type="protein sequence ID" value="MCZ0856524.1"/>
    <property type="molecule type" value="Genomic_DNA"/>
</dbReference>
<evidence type="ECO:0000256" key="6">
    <source>
        <dbReference type="ARBA" id="ARBA00022989"/>
    </source>
</evidence>
<feature type="transmembrane region" description="Helical" evidence="8">
    <location>
        <begin position="171"/>
        <end position="191"/>
    </location>
</feature>
<evidence type="ECO:0000313" key="10">
    <source>
        <dbReference type="EMBL" id="MCZ0856524.1"/>
    </source>
</evidence>
<dbReference type="NCBIfam" id="TIGR00710">
    <property type="entry name" value="efflux_Bcr_CflA"/>
    <property type="match status" value="1"/>
</dbReference>
<dbReference type="InterPro" id="IPR036259">
    <property type="entry name" value="MFS_trans_sf"/>
</dbReference>
<evidence type="ECO:0000256" key="5">
    <source>
        <dbReference type="ARBA" id="ARBA00022692"/>
    </source>
</evidence>
<protein>
    <submittedName>
        <fullName evidence="10">Multidrug effflux MFS transporter</fullName>
    </submittedName>
</protein>
<keyword evidence="7 8" id="KW-0472">Membrane</keyword>
<evidence type="ECO:0000256" key="3">
    <source>
        <dbReference type="ARBA" id="ARBA00022448"/>
    </source>
</evidence>
<comment type="similarity">
    <text evidence="2">Belongs to the major facilitator superfamily. Bcr/CmlA family.</text>
</comment>